<organism evidence="3 4">
    <name type="scientific">Fusarium irregulare</name>
    <dbReference type="NCBI Taxonomy" id="2494466"/>
    <lineage>
        <taxon>Eukaryota</taxon>
        <taxon>Fungi</taxon>
        <taxon>Dikarya</taxon>
        <taxon>Ascomycota</taxon>
        <taxon>Pezizomycotina</taxon>
        <taxon>Sordariomycetes</taxon>
        <taxon>Hypocreomycetidae</taxon>
        <taxon>Hypocreales</taxon>
        <taxon>Nectriaceae</taxon>
        <taxon>Fusarium</taxon>
        <taxon>Fusarium incarnatum-equiseti species complex</taxon>
    </lineage>
</organism>
<dbReference type="InterPro" id="IPR018306">
    <property type="entry name" value="Phage_T5_Orf172_DNA-bd"/>
</dbReference>
<dbReference type="InterPro" id="IPR053006">
    <property type="entry name" value="Meiosis_regulatory"/>
</dbReference>
<gene>
    <name evidence="3" type="ORF">NW766_010291</name>
</gene>
<name>A0A9W8PHE8_9HYPO</name>
<reference evidence="3" key="1">
    <citation type="submission" date="2022-10" db="EMBL/GenBank/DDBJ databases">
        <title>Fusarium specimens isolated from Avocado Roots.</title>
        <authorList>
            <person name="Stajich J."/>
            <person name="Roper C."/>
            <person name="Heimlech-Rivalta G."/>
        </authorList>
    </citation>
    <scope>NUCLEOTIDE SEQUENCE</scope>
    <source>
        <strain evidence="3">CF00143</strain>
    </source>
</reference>
<dbReference type="Proteomes" id="UP001152130">
    <property type="component" value="Unassembled WGS sequence"/>
</dbReference>
<dbReference type="PANTHER" id="PTHR28094">
    <property type="entry name" value="MEIOTICALLY UP-REGULATED GENE 113 PROTEIN"/>
    <property type="match status" value="1"/>
</dbReference>
<dbReference type="AlphaFoldDB" id="A0A9W8PHE8"/>
<dbReference type="SMART" id="SM00974">
    <property type="entry name" value="T5orf172"/>
    <property type="match status" value="1"/>
</dbReference>
<evidence type="ECO:0000313" key="4">
    <source>
        <dbReference type="Proteomes" id="UP001152130"/>
    </source>
</evidence>
<accession>A0A9W8PHE8</accession>
<dbReference type="PANTHER" id="PTHR28094:SF1">
    <property type="entry name" value="MEIOTICALLY UP-REGULATED GENE 113 PROTEIN"/>
    <property type="match status" value="1"/>
</dbReference>
<dbReference type="Pfam" id="PF10544">
    <property type="entry name" value="T5orf172"/>
    <property type="match status" value="1"/>
</dbReference>
<evidence type="ECO:0000256" key="1">
    <source>
        <dbReference type="SAM" id="MobiDB-lite"/>
    </source>
</evidence>
<evidence type="ECO:0000313" key="3">
    <source>
        <dbReference type="EMBL" id="KAJ4006883.1"/>
    </source>
</evidence>
<protein>
    <recommendedName>
        <fullName evidence="2">Bacteriophage T5 Orf172 DNA-binding domain-containing protein</fullName>
    </recommendedName>
</protein>
<dbReference type="OrthoDB" id="2417614at2759"/>
<dbReference type="EMBL" id="JAPDHF010000018">
    <property type="protein sequence ID" value="KAJ4006883.1"/>
    <property type="molecule type" value="Genomic_DNA"/>
</dbReference>
<feature type="domain" description="Bacteriophage T5 Orf172 DNA-binding" evidence="2">
    <location>
        <begin position="240"/>
        <end position="326"/>
    </location>
</feature>
<feature type="compositionally biased region" description="Polar residues" evidence="1">
    <location>
        <begin position="173"/>
        <end position="182"/>
    </location>
</feature>
<comment type="caution">
    <text evidence="3">The sequence shown here is derived from an EMBL/GenBank/DDBJ whole genome shotgun (WGS) entry which is preliminary data.</text>
</comment>
<proteinExistence type="predicted"/>
<sequence length="427" mass="49181">MIPTTATATLRTTWPTTVSALRELLEIDAGGQLVCHGQSLSKKRRCGQIISKRNIQLISSLLNDVLEHEGFSASESILDRLAHLIMCQRDHQGQAPRRLSSWEKILKSLETVAVKKEEEDDIPTIDEKDIKESLKAETVAVKHEVNPKNEEHATKTTHRRISQSIPSAPAKTSIPSTPTPHKNSAAKASYFKHEFEDFGDPWTITEINKYMKNVILRPLLKSEKRSDGYIYAYTFPETYRDPDPYIKIGFAQNVDQRMKKWKAQCGYEPKVIVQFTAEHYVKVEKLVHRQLWNQRKREKGCPTCHVWHNEWFKVHSMTASSNIMMWTSWMRQMPYDDEGRLQEKWRKRLESLDMTDPNCWKLFATGVFDEDTDDSELFEEGDSFFWSSDDQSEFSGDDSFEDPDVCESEPCLINGKKSLGGNKGIVI</sequence>
<evidence type="ECO:0000259" key="2">
    <source>
        <dbReference type="SMART" id="SM00974"/>
    </source>
</evidence>
<keyword evidence="4" id="KW-1185">Reference proteome</keyword>
<feature type="region of interest" description="Disordered" evidence="1">
    <location>
        <begin position="146"/>
        <end position="183"/>
    </location>
</feature>